<dbReference type="InterPro" id="IPR002881">
    <property type="entry name" value="DUF58"/>
</dbReference>
<gene>
    <name evidence="2" type="ORF">MNBD_GAMMA16-1225</name>
</gene>
<name>A0A3B0Z3Y8_9ZZZZ</name>
<dbReference type="Gene3D" id="3.40.50.410">
    <property type="entry name" value="von Willebrand factor, type A domain"/>
    <property type="match status" value="1"/>
</dbReference>
<proteinExistence type="predicted"/>
<evidence type="ECO:0000259" key="1">
    <source>
        <dbReference type="Pfam" id="PF01882"/>
    </source>
</evidence>
<evidence type="ECO:0000313" key="2">
    <source>
        <dbReference type="EMBL" id="VAW83720.1"/>
    </source>
</evidence>
<dbReference type="EMBL" id="UOFO01000022">
    <property type="protein sequence ID" value="VAW83720.1"/>
    <property type="molecule type" value="Genomic_DNA"/>
</dbReference>
<dbReference type="PANTHER" id="PTHR33608">
    <property type="entry name" value="BLL2464 PROTEIN"/>
    <property type="match status" value="1"/>
</dbReference>
<reference evidence="2" key="1">
    <citation type="submission" date="2018-06" db="EMBL/GenBank/DDBJ databases">
        <authorList>
            <person name="Zhirakovskaya E."/>
        </authorList>
    </citation>
    <scope>NUCLEOTIDE SEQUENCE</scope>
</reference>
<dbReference type="PANTHER" id="PTHR33608:SF12">
    <property type="entry name" value="DUF58 DOMAIN-CONTAINING PROTEIN"/>
    <property type="match status" value="1"/>
</dbReference>
<sequence>MTSSGITVTTDELIQLRSRSKVLTNKAKKHIHSSNAGGYLSSFKGRGMEFDEVRIYEQGDDIRHIDWRVTARTGKTHSKLFREERERPILLIVDQSQSMAFGTRVAFKSVIAAKAATLLAWAAIDKGDRVGALIFNDHQHTELRPTSGKKAVLRFIKTLTHYNPDIAHAPTIQPATSWVDTLAKAQRICKPGTLIFILSDFRSPDESAQKNLSLLRRHNSIVNIFIYDALEETPPPAGIYPITNGIQRCHLDTGNKVTRQRYTDQFRYRQNFLDELKNKGVAKFFKLATHENIEQTLSSGLAQAR</sequence>
<dbReference type="InterPro" id="IPR036465">
    <property type="entry name" value="vWFA_dom_sf"/>
</dbReference>
<dbReference type="SUPFAM" id="SSF53300">
    <property type="entry name" value="vWA-like"/>
    <property type="match status" value="1"/>
</dbReference>
<organism evidence="2">
    <name type="scientific">hydrothermal vent metagenome</name>
    <dbReference type="NCBI Taxonomy" id="652676"/>
    <lineage>
        <taxon>unclassified sequences</taxon>
        <taxon>metagenomes</taxon>
        <taxon>ecological metagenomes</taxon>
    </lineage>
</organism>
<feature type="domain" description="DUF58" evidence="1">
    <location>
        <begin position="52"/>
        <end position="267"/>
    </location>
</feature>
<dbReference type="Pfam" id="PF01882">
    <property type="entry name" value="DUF58"/>
    <property type="match status" value="1"/>
</dbReference>
<dbReference type="AlphaFoldDB" id="A0A3B0Z3Y8"/>
<protein>
    <recommendedName>
        <fullName evidence="1">DUF58 domain-containing protein</fullName>
    </recommendedName>
</protein>
<accession>A0A3B0Z3Y8</accession>